<dbReference type="AlphaFoldDB" id="A0A2S9IZQ9"/>
<proteinExistence type="predicted"/>
<reference evidence="1 2" key="1">
    <citation type="submission" date="2018-02" db="EMBL/GenBank/DDBJ databases">
        <title>The draft genome of Phyllobacterium sp. 1N-3.</title>
        <authorList>
            <person name="Liu L."/>
            <person name="Li L."/>
            <person name="Zhang X."/>
            <person name="Wang T."/>
            <person name="Liang L."/>
        </authorList>
    </citation>
    <scope>NUCLEOTIDE SEQUENCE [LARGE SCALE GENOMIC DNA]</scope>
    <source>
        <strain evidence="1 2">1N-3</strain>
    </source>
</reference>
<dbReference type="Proteomes" id="UP000239434">
    <property type="component" value="Unassembled WGS sequence"/>
</dbReference>
<dbReference type="Pfam" id="PF09539">
    <property type="entry name" value="DUF2385"/>
    <property type="match status" value="1"/>
</dbReference>
<dbReference type="NCBIfam" id="TIGR02301">
    <property type="entry name" value="TIGR02301 family protein"/>
    <property type="match status" value="1"/>
</dbReference>
<evidence type="ECO:0000313" key="1">
    <source>
        <dbReference type="EMBL" id="PRD46009.1"/>
    </source>
</evidence>
<dbReference type="InterPro" id="IPR012645">
    <property type="entry name" value="CHP02301"/>
</dbReference>
<organism evidence="1 2">
    <name type="scientific">Phyllobacterium phragmitis</name>
    <dbReference type="NCBI Taxonomy" id="2670329"/>
    <lineage>
        <taxon>Bacteria</taxon>
        <taxon>Pseudomonadati</taxon>
        <taxon>Pseudomonadota</taxon>
        <taxon>Alphaproteobacteria</taxon>
        <taxon>Hyphomicrobiales</taxon>
        <taxon>Phyllobacteriaceae</taxon>
        <taxon>Phyllobacterium</taxon>
    </lineage>
</organism>
<dbReference type="EMBL" id="PVBR01000001">
    <property type="protein sequence ID" value="PRD46009.1"/>
    <property type="molecule type" value="Genomic_DNA"/>
</dbReference>
<comment type="caution">
    <text evidence="1">The sequence shown here is derived from an EMBL/GenBank/DDBJ whole genome shotgun (WGS) entry which is preliminary data.</text>
</comment>
<evidence type="ECO:0000313" key="2">
    <source>
        <dbReference type="Proteomes" id="UP000239434"/>
    </source>
</evidence>
<protein>
    <submittedName>
        <fullName evidence="1">TIGR02301 family protein</fullName>
    </submittedName>
</protein>
<keyword evidence="2" id="KW-1185">Reference proteome</keyword>
<sequence>MAGLIALPAAAATVNEPPYEAKLIRLAEILGSLHYLRNLCGEPGNEWRDRMNAIIAAEKPEKPRRARIISSFNRGYRAFSEVYSSCTDSSVAAIDRYMKEGEGLSNEIAARYGN</sequence>
<gene>
    <name evidence="1" type="ORF">C5748_01695</name>
</gene>
<name>A0A2S9IZQ9_9HYPH</name>
<accession>A0A2S9IZQ9</accession>